<dbReference type="Proteomes" id="UP001432027">
    <property type="component" value="Unassembled WGS sequence"/>
</dbReference>
<dbReference type="PANTHER" id="PTHR11567:SF196">
    <property type="entry name" value="ACID PHOSPHATASE FAMILY"/>
    <property type="match status" value="1"/>
</dbReference>
<comment type="similarity">
    <text evidence="1">Belongs to the histidine acid phosphatase family.</text>
</comment>
<evidence type="ECO:0000313" key="3">
    <source>
        <dbReference type="Proteomes" id="UP001432027"/>
    </source>
</evidence>
<keyword evidence="3" id="KW-1185">Reference proteome</keyword>
<organism evidence="2 3">
    <name type="scientific">Pristionchus entomophagus</name>
    <dbReference type="NCBI Taxonomy" id="358040"/>
    <lineage>
        <taxon>Eukaryota</taxon>
        <taxon>Metazoa</taxon>
        <taxon>Ecdysozoa</taxon>
        <taxon>Nematoda</taxon>
        <taxon>Chromadorea</taxon>
        <taxon>Rhabditida</taxon>
        <taxon>Rhabditina</taxon>
        <taxon>Diplogasteromorpha</taxon>
        <taxon>Diplogasteroidea</taxon>
        <taxon>Neodiplogasteridae</taxon>
        <taxon>Pristionchus</taxon>
    </lineage>
</organism>
<dbReference type="EMBL" id="BTSX01000002">
    <property type="protein sequence ID" value="GMS84270.1"/>
    <property type="molecule type" value="Genomic_DNA"/>
</dbReference>
<dbReference type="GO" id="GO:0016791">
    <property type="term" value="F:phosphatase activity"/>
    <property type="evidence" value="ECO:0007669"/>
    <property type="project" value="TreeGrafter"/>
</dbReference>
<accession>A0AAV5SW15</accession>
<dbReference type="InterPro" id="IPR050645">
    <property type="entry name" value="Histidine_acid_phosphatase"/>
</dbReference>
<evidence type="ECO:0000313" key="2">
    <source>
        <dbReference type="EMBL" id="GMS84270.1"/>
    </source>
</evidence>
<evidence type="ECO:0008006" key="4">
    <source>
        <dbReference type="Google" id="ProtNLM"/>
    </source>
</evidence>
<comment type="caution">
    <text evidence="2">The sequence shown here is derived from an EMBL/GenBank/DDBJ whole genome shotgun (WGS) entry which is preliminary data.</text>
</comment>
<evidence type="ECO:0000256" key="1">
    <source>
        <dbReference type="ARBA" id="ARBA00005375"/>
    </source>
</evidence>
<dbReference type="Gene3D" id="3.40.50.1240">
    <property type="entry name" value="Phosphoglycerate mutase-like"/>
    <property type="match status" value="1"/>
</dbReference>
<reference evidence="2" key="1">
    <citation type="submission" date="2023-10" db="EMBL/GenBank/DDBJ databases">
        <title>Genome assembly of Pristionchus species.</title>
        <authorList>
            <person name="Yoshida K."/>
            <person name="Sommer R.J."/>
        </authorList>
    </citation>
    <scope>NUCLEOTIDE SEQUENCE</scope>
    <source>
        <strain evidence="2">RS0144</strain>
    </source>
</reference>
<proteinExistence type="inferred from homology"/>
<name>A0AAV5SW15_9BILA</name>
<dbReference type="InterPro" id="IPR000560">
    <property type="entry name" value="His_Pase_clade-2"/>
</dbReference>
<dbReference type="SUPFAM" id="SSF53254">
    <property type="entry name" value="Phosphoglycerate mutase-like"/>
    <property type="match status" value="1"/>
</dbReference>
<sequence length="404" mass="46125">LFLLSLPSLVFSDEHLLFVQAVSSFLSLYSPSFIVSSWQIIIMISQLWRHGERAGNRGDSLHDKTLFKYGIGELTEAGINNTYNVGRWLRNRYVDREKFLSPVMNPKELYIQSVDVSRCLMSAESVGQGMFNADGRYAPLPVAVHSRPRENDWMLAFKWSNCDGLGREFSRICPDYPLISTLSSYHDYESESFRCSNASHNSTFFNTAEKYQLVEPLIALDLAGAKLPDWYTPELRLEAREVSDKALRFQLGLGEFHNKRILRFSTGLLVDTLQKELVHKWKCSSQTSFDLHCAAIQPIMFRAFSTQDFVLNSLLETLGEEARIEALSPLGAPQYNSLLLIELWNVDGTPQVKVLYRPDAYKEEATVITPFVRGCSKEYCSLDLFDSCCREIRTSNPKDECDNR</sequence>
<feature type="non-terminal residue" evidence="2">
    <location>
        <position position="1"/>
    </location>
</feature>
<protein>
    <recommendedName>
        <fullName evidence="4">Phosphatase</fullName>
    </recommendedName>
</protein>
<gene>
    <name evidence="2" type="ORF">PENTCL1PPCAC_6445</name>
</gene>
<dbReference type="AlphaFoldDB" id="A0AAV5SW15"/>
<dbReference type="InterPro" id="IPR029033">
    <property type="entry name" value="His_PPase_superfam"/>
</dbReference>
<dbReference type="Pfam" id="PF00328">
    <property type="entry name" value="His_Phos_2"/>
    <property type="match status" value="1"/>
</dbReference>
<dbReference type="CDD" id="cd07061">
    <property type="entry name" value="HP_HAP_like"/>
    <property type="match status" value="1"/>
</dbReference>
<dbReference type="PANTHER" id="PTHR11567">
    <property type="entry name" value="ACID PHOSPHATASE-RELATED"/>
    <property type="match status" value="1"/>
</dbReference>